<comment type="catalytic activity">
    <reaction evidence="11">
        <text>Couples ATP hydrolysis with the unwinding of duplex DNA by translocating in the 3'-5' direction.</text>
        <dbReference type="EC" id="5.6.2.4"/>
    </reaction>
</comment>
<comment type="similarity">
    <text evidence="3">Belongs to the helicase family. RecQ subfamily.</text>
</comment>
<keyword evidence="6 19" id="KW-0378">Hydrolase</keyword>
<dbReference type="CDD" id="cd17920">
    <property type="entry name" value="DEXHc_RecQ"/>
    <property type="match status" value="1"/>
</dbReference>
<evidence type="ECO:0000259" key="16">
    <source>
        <dbReference type="PROSITE" id="PS50967"/>
    </source>
</evidence>
<dbReference type="EC" id="5.6.2.4" evidence="12"/>
<keyword evidence="9" id="KW-0238">DNA-binding</keyword>
<dbReference type="GO" id="GO:0003677">
    <property type="term" value="F:DNA binding"/>
    <property type="evidence" value="ECO:0007669"/>
    <property type="project" value="UniProtKB-KW"/>
</dbReference>
<feature type="domain" description="Helicase ATP-binding" evidence="17">
    <location>
        <begin position="35"/>
        <end position="203"/>
    </location>
</feature>
<gene>
    <name evidence="19" type="primary">recQ_2</name>
    <name evidence="19" type="ORF">Pla163_09430</name>
</gene>
<dbReference type="InterPro" id="IPR027417">
    <property type="entry name" value="P-loop_NTPase"/>
</dbReference>
<feature type="domain" description="Helicase C-terminal" evidence="18">
    <location>
        <begin position="224"/>
        <end position="380"/>
    </location>
</feature>
<feature type="region of interest" description="Disordered" evidence="15">
    <location>
        <begin position="537"/>
        <end position="556"/>
    </location>
</feature>
<evidence type="ECO:0000256" key="6">
    <source>
        <dbReference type="ARBA" id="ARBA00022801"/>
    </source>
</evidence>
<evidence type="ECO:0000256" key="12">
    <source>
        <dbReference type="ARBA" id="ARBA00034808"/>
    </source>
</evidence>
<keyword evidence="7 19" id="KW-0347">Helicase</keyword>
<dbReference type="Pfam" id="PF00270">
    <property type="entry name" value="DEAD"/>
    <property type="match status" value="1"/>
</dbReference>
<dbReference type="GO" id="GO:0043138">
    <property type="term" value="F:3'-5' DNA helicase activity"/>
    <property type="evidence" value="ECO:0007669"/>
    <property type="project" value="UniProtKB-EC"/>
</dbReference>
<dbReference type="NCBIfam" id="TIGR00614">
    <property type="entry name" value="recQ_fam"/>
    <property type="match status" value="1"/>
</dbReference>
<evidence type="ECO:0000256" key="11">
    <source>
        <dbReference type="ARBA" id="ARBA00034617"/>
    </source>
</evidence>
<dbReference type="PROSITE" id="PS50967">
    <property type="entry name" value="HRDC"/>
    <property type="match status" value="1"/>
</dbReference>
<dbReference type="SUPFAM" id="SSF47819">
    <property type="entry name" value="HRDC-like"/>
    <property type="match status" value="1"/>
</dbReference>
<dbReference type="EMBL" id="CP036290">
    <property type="protein sequence ID" value="QDU83842.1"/>
    <property type="molecule type" value="Genomic_DNA"/>
</dbReference>
<evidence type="ECO:0000259" key="18">
    <source>
        <dbReference type="PROSITE" id="PS51194"/>
    </source>
</evidence>
<dbReference type="FunFam" id="3.40.50.300:FF:001389">
    <property type="entry name" value="ATP-dependent DNA helicase RecQ"/>
    <property type="match status" value="1"/>
</dbReference>
<dbReference type="GO" id="GO:0009378">
    <property type="term" value="F:four-way junction helicase activity"/>
    <property type="evidence" value="ECO:0007669"/>
    <property type="project" value="TreeGrafter"/>
</dbReference>
<dbReference type="InterPro" id="IPR044876">
    <property type="entry name" value="HRDC_dom_sf"/>
</dbReference>
<evidence type="ECO:0000256" key="3">
    <source>
        <dbReference type="ARBA" id="ARBA00005446"/>
    </source>
</evidence>
<dbReference type="SUPFAM" id="SSF46785">
    <property type="entry name" value="Winged helix' DNA-binding domain"/>
    <property type="match status" value="1"/>
</dbReference>
<keyword evidence="10" id="KW-0413">Isomerase</keyword>
<dbReference type="GO" id="GO:0006310">
    <property type="term" value="P:DNA recombination"/>
    <property type="evidence" value="ECO:0007669"/>
    <property type="project" value="InterPro"/>
</dbReference>
<evidence type="ECO:0000313" key="19">
    <source>
        <dbReference type="EMBL" id="QDU83842.1"/>
    </source>
</evidence>
<dbReference type="SMART" id="SM00487">
    <property type="entry name" value="DEXDc"/>
    <property type="match status" value="1"/>
</dbReference>
<dbReference type="InterPro" id="IPR001650">
    <property type="entry name" value="Helicase_C-like"/>
</dbReference>
<dbReference type="InterPro" id="IPR010997">
    <property type="entry name" value="HRDC-like_sf"/>
</dbReference>
<dbReference type="PROSITE" id="PS51192">
    <property type="entry name" value="HELICASE_ATP_BIND_1"/>
    <property type="match status" value="1"/>
</dbReference>
<evidence type="ECO:0000256" key="1">
    <source>
        <dbReference type="ARBA" id="ARBA00001946"/>
    </source>
</evidence>
<dbReference type="GO" id="GO:0046872">
    <property type="term" value="F:metal ion binding"/>
    <property type="evidence" value="ECO:0007669"/>
    <property type="project" value="UniProtKB-KW"/>
</dbReference>
<dbReference type="PANTHER" id="PTHR13710:SF105">
    <property type="entry name" value="ATP-DEPENDENT DNA HELICASE Q1"/>
    <property type="match status" value="1"/>
</dbReference>
<dbReference type="Pfam" id="PF00271">
    <property type="entry name" value="Helicase_C"/>
    <property type="match status" value="1"/>
</dbReference>
<dbReference type="Proteomes" id="UP000319342">
    <property type="component" value="Chromosome"/>
</dbReference>
<feature type="domain" description="HRDC" evidence="16">
    <location>
        <begin position="555"/>
        <end position="628"/>
    </location>
</feature>
<evidence type="ECO:0000256" key="2">
    <source>
        <dbReference type="ARBA" id="ARBA00001947"/>
    </source>
</evidence>
<dbReference type="GO" id="GO:0005737">
    <property type="term" value="C:cytoplasm"/>
    <property type="evidence" value="ECO:0007669"/>
    <property type="project" value="TreeGrafter"/>
</dbReference>
<dbReference type="SUPFAM" id="SSF52540">
    <property type="entry name" value="P-loop containing nucleoside triphosphate hydrolases"/>
    <property type="match status" value="1"/>
</dbReference>
<keyword evidence="4" id="KW-0479">Metal-binding</keyword>
<evidence type="ECO:0000256" key="10">
    <source>
        <dbReference type="ARBA" id="ARBA00023235"/>
    </source>
</evidence>
<accession>A0A518CX96</accession>
<dbReference type="InterPro" id="IPR036388">
    <property type="entry name" value="WH-like_DNA-bd_sf"/>
</dbReference>
<dbReference type="GO" id="GO:0006260">
    <property type="term" value="P:DNA replication"/>
    <property type="evidence" value="ECO:0007669"/>
    <property type="project" value="InterPro"/>
</dbReference>
<dbReference type="InterPro" id="IPR011545">
    <property type="entry name" value="DEAD/DEAH_box_helicase_dom"/>
</dbReference>
<dbReference type="PROSITE" id="PS51194">
    <property type="entry name" value="HELICASE_CTER"/>
    <property type="match status" value="1"/>
</dbReference>
<dbReference type="GO" id="GO:0030894">
    <property type="term" value="C:replisome"/>
    <property type="evidence" value="ECO:0007669"/>
    <property type="project" value="TreeGrafter"/>
</dbReference>
<evidence type="ECO:0000256" key="15">
    <source>
        <dbReference type="SAM" id="MobiDB-lite"/>
    </source>
</evidence>
<evidence type="ECO:0000256" key="9">
    <source>
        <dbReference type="ARBA" id="ARBA00023125"/>
    </source>
</evidence>
<dbReference type="PANTHER" id="PTHR13710">
    <property type="entry name" value="DNA HELICASE RECQ FAMILY MEMBER"/>
    <property type="match status" value="1"/>
</dbReference>
<sequence length="628" mass="68409">MTSPTSPAPTLDDLRARVGEVFGFDELRPLQAEATEAVLAGRDALVVLPTGGGKSLCYQAPALVLPGFTLVVSPLIALMDDQLRSLEGHGVAAGVFTSTQEPEERDATWERLRAGELDILYCSPERLALPGFYERLVSLGASRLAVDEAHCISHWGHDFRPEYRMLGELRRRGSRLPIVALTATATPRVQNDIVAELGLEDELRLVGDFDRPNLTYRIVPRRDTSTDVYGVVARHAGDAGIVYVLRRKDAESLASDLAARGVRCRPYHAGLDGAERRSVQNDFLSERIDVVVATVAFGMGIDRSDVRFVVHASLPKGVEQYSQETGRAGRDGLPSECVMFYSGADYHGWCSLMERSSAEADEAGVQGAREELRESLERLSELWRFAGSALCRHRFLVEHFGGTFHGSIEEGCGACDVCLGELETVPDGQVVAQKILSCVVHCRHTYGAGHVANVLRGANTARIRELGHDRFTTFGLLSTMSQGDVRTFIDQLVSKGLLLVAPGQYPTLALSKTGAEVLRGERDVELFLCRRPQSVAGRTRSRSGSRGPSPILDDPDLDSELVESLRALRRRLASERGVPPYVLFNDRTLVDLVSKRPSNTTELLDVVGIGAKKAEDLGEILLAALGGA</sequence>
<dbReference type="InterPro" id="IPR002121">
    <property type="entry name" value="HRDC_dom"/>
</dbReference>
<dbReference type="Pfam" id="PF00570">
    <property type="entry name" value="HRDC"/>
    <property type="match status" value="1"/>
</dbReference>
<dbReference type="InterPro" id="IPR032284">
    <property type="entry name" value="RecQ_Zn-bd"/>
</dbReference>
<proteinExistence type="inferred from homology"/>
<dbReference type="Gene3D" id="3.40.50.300">
    <property type="entry name" value="P-loop containing nucleotide triphosphate hydrolases"/>
    <property type="match status" value="2"/>
</dbReference>
<organism evidence="19 20">
    <name type="scientific">Rohdeia mirabilis</name>
    <dbReference type="NCBI Taxonomy" id="2528008"/>
    <lineage>
        <taxon>Bacteria</taxon>
        <taxon>Pseudomonadati</taxon>
        <taxon>Planctomycetota</taxon>
        <taxon>Planctomycetia</taxon>
        <taxon>Planctomycetia incertae sedis</taxon>
        <taxon>Rohdeia</taxon>
    </lineage>
</organism>
<evidence type="ECO:0000313" key="20">
    <source>
        <dbReference type="Proteomes" id="UP000319342"/>
    </source>
</evidence>
<dbReference type="AlphaFoldDB" id="A0A518CX96"/>
<evidence type="ECO:0000256" key="8">
    <source>
        <dbReference type="ARBA" id="ARBA00022840"/>
    </source>
</evidence>
<dbReference type="GO" id="GO:0005524">
    <property type="term" value="F:ATP binding"/>
    <property type="evidence" value="ECO:0007669"/>
    <property type="project" value="UniProtKB-KW"/>
</dbReference>
<dbReference type="Pfam" id="PF09382">
    <property type="entry name" value="RQC"/>
    <property type="match status" value="1"/>
</dbReference>
<keyword evidence="20" id="KW-1185">Reference proteome</keyword>
<dbReference type="InterPro" id="IPR014001">
    <property type="entry name" value="Helicase_ATP-bd"/>
</dbReference>
<dbReference type="SMART" id="SM00956">
    <property type="entry name" value="RQC"/>
    <property type="match status" value="1"/>
</dbReference>
<keyword evidence="5" id="KW-0547">Nucleotide-binding</keyword>
<dbReference type="InterPro" id="IPR018982">
    <property type="entry name" value="RQC_domain"/>
</dbReference>
<dbReference type="SMART" id="SM00341">
    <property type="entry name" value="HRDC"/>
    <property type="match status" value="1"/>
</dbReference>
<dbReference type="GO" id="GO:0016787">
    <property type="term" value="F:hydrolase activity"/>
    <property type="evidence" value="ECO:0007669"/>
    <property type="project" value="UniProtKB-KW"/>
</dbReference>
<comment type="cofactor">
    <cofactor evidence="1">
        <name>Mg(2+)</name>
        <dbReference type="ChEBI" id="CHEBI:18420"/>
    </cofactor>
</comment>
<dbReference type="GO" id="GO:0043590">
    <property type="term" value="C:bacterial nucleoid"/>
    <property type="evidence" value="ECO:0007669"/>
    <property type="project" value="TreeGrafter"/>
</dbReference>
<evidence type="ECO:0000256" key="14">
    <source>
        <dbReference type="ARBA" id="ARBA00044550"/>
    </source>
</evidence>
<feature type="compositionally biased region" description="Low complexity" evidence="15">
    <location>
        <begin position="542"/>
        <end position="552"/>
    </location>
</feature>
<dbReference type="Pfam" id="PF16124">
    <property type="entry name" value="RecQ_Zn_bind"/>
    <property type="match status" value="1"/>
</dbReference>
<dbReference type="GO" id="GO:0006281">
    <property type="term" value="P:DNA repair"/>
    <property type="evidence" value="ECO:0007669"/>
    <property type="project" value="InterPro"/>
</dbReference>
<evidence type="ECO:0000256" key="13">
    <source>
        <dbReference type="ARBA" id="ARBA00044535"/>
    </source>
</evidence>
<keyword evidence="8" id="KW-0067">ATP-binding</keyword>
<dbReference type="Gene3D" id="1.10.10.10">
    <property type="entry name" value="Winged helix-like DNA-binding domain superfamily/Winged helix DNA-binding domain"/>
    <property type="match status" value="1"/>
</dbReference>
<dbReference type="InterPro" id="IPR004589">
    <property type="entry name" value="DNA_helicase_ATP-dep_RecQ"/>
</dbReference>
<evidence type="ECO:0000256" key="7">
    <source>
        <dbReference type="ARBA" id="ARBA00022806"/>
    </source>
</evidence>
<dbReference type="Gene3D" id="1.10.150.80">
    <property type="entry name" value="HRDC domain"/>
    <property type="match status" value="1"/>
</dbReference>
<comment type="cofactor">
    <cofactor evidence="2">
        <name>Zn(2+)</name>
        <dbReference type="ChEBI" id="CHEBI:29105"/>
    </cofactor>
</comment>
<evidence type="ECO:0000256" key="5">
    <source>
        <dbReference type="ARBA" id="ARBA00022741"/>
    </source>
</evidence>
<evidence type="ECO:0000259" key="17">
    <source>
        <dbReference type="PROSITE" id="PS51192"/>
    </source>
</evidence>
<dbReference type="SMART" id="SM00490">
    <property type="entry name" value="HELICc"/>
    <property type="match status" value="1"/>
</dbReference>
<dbReference type="OrthoDB" id="9763310at2"/>
<evidence type="ECO:0000256" key="4">
    <source>
        <dbReference type="ARBA" id="ARBA00022723"/>
    </source>
</evidence>
<reference evidence="19 20" key="1">
    <citation type="submission" date="2019-02" db="EMBL/GenBank/DDBJ databases">
        <title>Deep-cultivation of Planctomycetes and their phenomic and genomic characterization uncovers novel biology.</title>
        <authorList>
            <person name="Wiegand S."/>
            <person name="Jogler M."/>
            <person name="Boedeker C."/>
            <person name="Pinto D."/>
            <person name="Vollmers J."/>
            <person name="Rivas-Marin E."/>
            <person name="Kohn T."/>
            <person name="Peeters S.H."/>
            <person name="Heuer A."/>
            <person name="Rast P."/>
            <person name="Oberbeckmann S."/>
            <person name="Bunk B."/>
            <person name="Jeske O."/>
            <person name="Meyerdierks A."/>
            <person name="Storesund J.E."/>
            <person name="Kallscheuer N."/>
            <person name="Luecker S."/>
            <person name="Lage O.M."/>
            <person name="Pohl T."/>
            <person name="Merkel B.J."/>
            <person name="Hornburger P."/>
            <person name="Mueller R.-W."/>
            <person name="Bruemmer F."/>
            <person name="Labrenz M."/>
            <person name="Spormann A.M."/>
            <person name="Op den Camp H."/>
            <person name="Overmann J."/>
            <person name="Amann R."/>
            <person name="Jetten M.S.M."/>
            <person name="Mascher T."/>
            <person name="Medema M.H."/>
            <person name="Devos D.P."/>
            <person name="Kaster A.-K."/>
            <person name="Ovreas L."/>
            <person name="Rohde M."/>
            <person name="Galperin M.Y."/>
            <person name="Jogler C."/>
        </authorList>
    </citation>
    <scope>NUCLEOTIDE SEQUENCE [LARGE SCALE GENOMIC DNA]</scope>
    <source>
        <strain evidence="19 20">Pla163</strain>
    </source>
</reference>
<dbReference type="RefSeq" id="WP_145184277.1">
    <property type="nucleotide sequence ID" value="NZ_CP036290.1"/>
</dbReference>
<name>A0A518CX96_9BACT</name>
<protein>
    <recommendedName>
        <fullName evidence="13">ATP-dependent DNA helicase RecQ</fullName>
        <ecNumber evidence="12">5.6.2.4</ecNumber>
    </recommendedName>
    <alternativeName>
        <fullName evidence="14">DNA 3'-5' helicase RecQ</fullName>
    </alternativeName>
</protein>
<dbReference type="CDD" id="cd18794">
    <property type="entry name" value="SF2_C_RecQ"/>
    <property type="match status" value="1"/>
</dbReference>
<dbReference type="InterPro" id="IPR036390">
    <property type="entry name" value="WH_DNA-bd_sf"/>
</dbReference>